<protein>
    <submittedName>
        <fullName evidence="2">Uncharacterized protein</fullName>
    </submittedName>
</protein>
<evidence type="ECO:0000256" key="1">
    <source>
        <dbReference type="SAM" id="MobiDB-lite"/>
    </source>
</evidence>
<evidence type="ECO:0000313" key="2">
    <source>
        <dbReference type="EMBL" id="QSS64334.1"/>
    </source>
</evidence>
<dbReference type="OrthoDB" id="10288731at2759"/>
<feature type="compositionally biased region" description="Basic and acidic residues" evidence="1">
    <location>
        <begin position="36"/>
        <end position="57"/>
    </location>
</feature>
<organism evidence="2 3">
    <name type="scientific">Ajellomyces capsulatus</name>
    <name type="common">Darling's disease fungus</name>
    <name type="synonym">Histoplasma capsulatum</name>
    <dbReference type="NCBI Taxonomy" id="5037"/>
    <lineage>
        <taxon>Eukaryota</taxon>
        <taxon>Fungi</taxon>
        <taxon>Dikarya</taxon>
        <taxon>Ascomycota</taxon>
        <taxon>Pezizomycotina</taxon>
        <taxon>Eurotiomycetes</taxon>
        <taxon>Eurotiomycetidae</taxon>
        <taxon>Onygenales</taxon>
        <taxon>Ajellomycetaceae</taxon>
        <taxon>Histoplasma</taxon>
    </lineage>
</organism>
<dbReference type="EMBL" id="CP069114">
    <property type="protein sequence ID" value="QSS64334.1"/>
    <property type="molecule type" value="Genomic_DNA"/>
</dbReference>
<gene>
    <name evidence="2" type="ORF">I7I51_01400</name>
</gene>
<evidence type="ECO:0000313" key="3">
    <source>
        <dbReference type="Proteomes" id="UP000663671"/>
    </source>
</evidence>
<sequence>MVFSKEVSRLTSQQGAGVDEFFELGKHRQKQTQRQNCEKMKGSEQGKERNPQTEEEVNRKYMFAGKVEVVEGKMPECKEKIVWGQPIPLTTQLDKYTQHFLQSS</sequence>
<feature type="region of interest" description="Disordered" evidence="1">
    <location>
        <begin position="26"/>
        <end position="57"/>
    </location>
</feature>
<name>A0A8A1MIA3_AJECA</name>
<feature type="non-terminal residue" evidence="2">
    <location>
        <position position="104"/>
    </location>
</feature>
<proteinExistence type="predicted"/>
<dbReference type="AlphaFoldDB" id="A0A8A1MIA3"/>
<dbReference type="Proteomes" id="UP000663671">
    <property type="component" value="Chromosome 1"/>
</dbReference>
<accession>A0A8A1MIA3</accession>
<dbReference type="VEuPathDB" id="FungiDB:I7I51_01400"/>
<reference evidence="2" key="1">
    <citation type="submission" date="2021-01" db="EMBL/GenBank/DDBJ databases">
        <title>Chromosome-level genome assembly of a human fungal pathogen reveals clustering of transcriptionally co-regulated genes.</title>
        <authorList>
            <person name="Voorhies M."/>
            <person name="Cohen S."/>
            <person name="Shea T.P."/>
            <person name="Petrus S."/>
            <person name="Munoz J.F."/>
            <person name="Poplawski S."/>
            <person name="Goldman W.E."/>
            <person name="Michael T."/>
            <person name="Cuomo C.A."/>
            <person name="Sil A."/>
            <person name="Beyhan S."/>
        </authorList>
    </citation>
    <scope>NUCLEOTIDE SEQUENCE</scope>
    <source>
        <strain evidence="2">WU24</strain>
    </source>
</reference>